<evidence type="ECO:0000313" key="4">
    <source>
        <dbReference type="Proteomes" id="UP000317650"/>
    </source>
</evidence>
<sequence length="252" mass="27424">MAPDIVDISSDEDEFDGLSLPRANGRRQEESDDVVVVEEFSAPAVNRRKQNSGSFGPEKGGASDDDDDCLVLDSDPDKLVSVVDGKGSGGGDGGDDLLIVAEKGQVGIVLSFFDVVHALMYSTRRDGALDAIALKRNTEKMVLLPNCLKLMPLPVLRRVAEDEEEKKKTYQFITFVFPMFVLSMLDSWLAGITHIHDIYVAIFLLTHHHMKSIVTCAIAMSVILQPLAVTGAMVIQVPTIAILLIKKEGGNQ</sequence>
<evidence type="ECO:0000313" key="3">
    <source>
        <dbReference type="EMBL" id="THU69204.1"/>
    </source>
</evidence>
<organism evidence="3 4">
    <name type="scientific">Musa balbisiana</name>
    <name type="common">Banana</name>
    <dbReference type="NCBI Taxonomy" id="52838"/>
    <lineage>
        <taxon>Eukaryota</taxon>
        <taxon>Viridiplantae</taxon>
        <taxon>Streptophyta</taxon>
        <taxon>Embryophyta</taxon>
        <taxon>Tracheophyta</taxon>
        <taxon>Spermatophyta</taxon>
        <taxon>Magnoliopsida</taxon>
        <taxon>Liliopsida</taxon>
        <taxon>Zingiberales</taxon>
        <taxon>Musaceae</taxon>
        <taxon>Musa</taxon>
    </lineage>
</organism>
<dbReference type="PANTHER" id="PTHR33443">
    <property type="entry name" value="ZGC:112980"/>
    <property type="match status" value="1"/>
</dbReference>
<keyword evidence="2" id="KW-0812">Transmembrane</keyword>
<dbReference type="PANTHER" id="PTHR33443:SF35">
    <property type="entry name" value="VQ DOMAIN-CONTAINING PROTEIN"/>
    <property type="match status" value="1"/>
</dbReference>
<proteinExistence type="predicted"/>
<feature type="region of interest" description="Disordered" evidence="1">
    <location>
        <begin position="1"/>
        <end position="69"/>
    </location>
</feature>
<reference evidence="3 4" key="1">
    <citation type="journal article" date="2019" name="Nat. Plants">
        <title>Genome sequencing of Musa balbisiana reveals subgenome evolution and function divergence in polyploid bananas.</title>
        <authorList>
            <person name="Yao X."/>
        </authorList>
    </citation>
    <scope>NUCLEOTIDE SEQUENCE [LARGE SCALE GENOMIC DNA]</scope>
    <source>
        <strain evidence="4">cv. DH-PKW</strain>
        <tissue evidence="3">Leaves</tissue>
    </source>
</reference>
<keyword evidence="2" id="KW-1133">Transmembrane helix</keyword>
<dbReference type="Proteomes" id="UP000317650">
    <property type="component" value="Chromosome 8"/>
</dbReference>
<gene>
    <name evidence="3" type="ORF">C4D60_Mb08t11960</name>
</gene>
<feature type="transmembrane region" description="Helical" evidence="2">
    <location>
        <begin position="172"/>
        <end position="192"/>
    </location>
</feature>
<keyword evidence="2" id="KW-0472">Membrane</keyword>
<keyword evidence="4" id="KW-1185">Reference proteome</keyword>
<accession>A0A4S8K349</accession>
<evidence type="ECO:0000256" key="1">
    <source>
        <dbReference type="SAM" id="MobiDB-lite"/>
    </source>
</evidence>
<dbReference type="InterPro" id="IPR053234">
    <property type="entry name" value="RPM1_Interactor"/>
</dbReference>
<evidence type="ECO:0000256" key="2">
    <source>
        <dbReference type="SAM" id="Phobius"/>
    </source>
</evidence>
<protein>
    <submittedName>
        <fullName evidence="3">Uncharacterized protein</fullName>
    </submittedName>
</protein>
<name>A0A4S8K349_MUSBA</name>
<dbReference type="AlphaFoldDB" id="A0A4S8K349"/>
<comment type="caution">
    <text evidence="3">The sequence shown here is derived from an EMBL/GenBank/DDBJ whole genome shotgun (WGS) entry which is preliminary data.</text>
</comment>
<feature type="transmembrane region" description="Helical" evidence="2">
    <location>
        <begin position="212"/>
        <end position="245"/>
    </location>
</feature>
<dbReference type="EMBL" id="PYDT01000002">
    <property type="protein sequence ID" value="THU69204.1"/>
    <property type="molecule type" value="Genomic_DNA"/>
</dbReference>